<evidence type="ECO:0000256" key="2">
    <source>
        <dbReference type="SAM" id="MobiDB-lite"/>
    </source>
</evidence>
<dbReference type="GO" id="GO:0006310">
    <property type="term" value="P:DNA recombination"/>
    <property type="evidence" value="ECO:0007669"/>
    <property type="project" value="UniProtKB-KW"/>
</dbReference>
<evidence type="ECO:0000256" key="1">
    <source>
        <dbReference type="ARBA" id="ARBA00023172"/>
    </source>
</evidence>
<dbReference type="InterPro" id="IPR013762">
    <property type="entry name" value="Integrase-like_cat_sf"/>
</dbReference>
<dbReference type="RefSeq" id="WP_058634704.1">
    <property type="nucleotide sequence ID" value="NZ_LDPZ01000018.1"/>
</dbReference>
<dbReference type="PATRIC" id="fig|401562.3.peg.1183"/>
<feature type="domain" description="DUF6538" evidence="3">
    <location>
        <begin position="9"/>
        <end position="57"/>
    </location>
</feature>
<feature type="region of interest" description="Disordered" evidence="2">
    <location>
        <begin position="245"/>
        <end position="276"/>
    </location>
</feature>
<dbReference type="Gene3D" id="1.10.443.10">
    <property type="entry name" value="Intergrase catalytic core"/>
    <property type="match status" value="1"/>
</dbReference>
<accession>A0A175R9C0</accession>
<dbReference type="SUPFAM" id="SSF56349">
    <property type="entry name" value="DNA breaking-rejoining enzymes"/>
    <property type="match status" value="1"/>
</dbReference>
<keyword evidence="1" id="KW-0233">DNA recombination</keyword>
<dbReference type="Pfam" id="PF20172">
    <property type="entry name" value="DUF6538"/>
    <property type="match status" value="1"/>
</dbReference>
<dbReference type="GO" id="GO:0015074">
    <property type="term" value="P:DNA integration"/>
    <property type="evidence" value="ECO:0007669"/>
    <property type="project" value="InterPro"/>
</dbReference>
<dbReference type="AlphaFoldDB" id="A0A175R9C0"/>
<reference evidence="4 5" key="1">
    <citation type="journal article" date="2016" name="Front. Microbiol.">
        <title>Genomic Resource of Rice Seed Associated Bacteria.</title>
        <authorList>
            <person name="Midha S."/>
            <person name="Bansal K."/>
            <person name="Sharma S."/>
            <person name="Kumar N."/>
            <person name="Patil P.P."/>
            <person name="Chaudhry V."/>
            <person name="Patil P.B."/>
        </authorList>
    </citation>
    <scope>NUCLEOTIDE SEQUENCE [LARGE SCALE GENOMIC DNA]</scope>
    <source>
        <strain evidence="4 5">NS226</strain>
    </source>
</reference>
<dbReference type="InterPro" id="IPR011010">
    <property type="entry name" value="DNA_brk_join_enz"/>
</dbReference>
<evidence type="ECO:0000313" key="5">
    <source>
        <dbReference type="Proteomes" id="UP000078272"/>
    </source>
</evidence>
<sequence>MATRHDTSNLERRGNIFYWRARVPTRFRKVPRQARLSFSLRLSDHHKAAYMARRLNTLLADLTVRPTAAMTTKDQLDQLFRAEIERMTAHLDDIAFAVRRSGSVDDVREMEADIEVGWAYRLIQLFGTTRALSFEADCPGKSMLLRHGIPEPHVATIAETFHAEQAEGRSPVFDRAVREQMADVGLADTLANRERAKMEIYRAKADALLNVAERWPMIDRKRNALVATTLPEEERANIVFPADIADKAGSGDTSPETNVRGQPESDFSVAEDAEKSALPIEQTSDDEVAEAVPPTVPPIETRTAERSAPKAALAGRVLHLDAFEASYEALALNNRDNWTPATASDVRMLVRMFRDILEENDVAHSGEIGQQHVAALRQHLNLIPTRYGQSSRLRIMKPAALRAFAADEIARAERRGEAPPKVGLSASTIRKHLGNLDTFLNHVRASGYAVADWSLKSLRPRKPKAGAIRLAQEKPSPDQVRPIFDLPIFTGCRDATSRHVPGDAVFHGGVYYLPMLFAYLGARRNEFAGLETNDVLDTLHGPAIHIRANVHRGIKNAQSDRLLPVPPELLRLGFLDYVETIRKMGYRQLFPELFSTLLTTNDPGDRFYKDFVPIVKASPHFSSGLWKRSIHALRHGFSDTMKQAGVDTGIISDIAGRLGESETALRYTNVAGLPLITQQLEKYPVITGHLEACPVHLLPWVENKELPPWAGKKPGDRFRK</sequence>
<name>A0A175R9C0_9HYPH</name>
<evidence type="ECO:0000259" key="3">
    <source>
        <dbReference type="Pfam" id="PF20172"/>
    </source>
</evidence>
<dbReference type="GO" id="GO:0003677">
    <property type="term" value="F:DNA binding"/>
    <property type="evidence" value="ECO:0007669"/>
    <property type="project" value="InterPro"/>
</dbReference>
<dbReference type="EMBL" id="LDPZ01000018">
    <property type="protein sequence ID" value="KTQ95999.1"/>
    <property type="molecule type" value="Genomic_DNA"/>
</dbReference>
<proteinExistence type="predicted"/>
<dbReference type="InterPro" id="IPR046668">
    <property type="entry name" value="DUF6538"/>
</dbReference>
<comment type="caution">
    <text evidence="4">The sequence shown here is derived from an EMBL/GenBank/DDBJ whole genome shotgun (WGS) entry which is preliminary data.</text>
</comment>
<protein>
    <recommendedName>
        <fullName evidence="3">DUF6538 domain-containing protein</fullName>
    </recommendedName>
</protein>
<organism evidence="4 5">
    <name type="scientific">Aureimonas ureilytica</name>
    <dbReference type="NCBI Taxonomy" id="401562"/>
    <lineage>
        <taxon>Bacteria</taxon>
        <taxon>Pseudomonadati</taxon>
        <taxon>Pseudomonadota</taxon>
        <taxon>Alphaproteobacteria</taxon>
        <taxon>Hyphomicrobiales</taxon>
        <taxon>Aurantimonadaceae</taxon>
        <taxon>Aureimonas</taxon>
    </lineage>
</organism>
<dbReference type="Proteomes" id="UP000078272">
    <property type="component" value="Unassembled WGS sequence"/>
</dbReference>
<feature type="compositionally biased region" description="Polar residues" evidence="2">
    <location>
        <begin position="251"/>
        <end position="260"/>
    </location>
</feature>
<gene>
    <name evidence="4" type="ORF">NS226_08970</name>
</gene>
<evidence type="ECO:0000313" key="4">
    <source>
        <dbReference type="EMBL" id="KTQ95999.1"/>
    </source>
</evidence>